<dbReference type="InterPro" id="IPR037460">
    <property type="entry name" value="SEST-like"/>
</dbReference>
<feature type="non-terminal residue" evidence="2">
    <location>
        <position position="1"/>
    </location>
</feature>
<dbReference type="AlphaFoldDB" id="A0A6A6QTL2"/>
<feature type="domain" description="SGNH hydrolase-type esterase" evidence="1">
    <location>
        <begin position="8"/>
        <end position="228"/>
    </location>
</feature>
<dbReference type="GO" id="GO:0016788">
    <property type="term" value="F:hydrolase activity, acting on ester bonds"/>
    <property type="evidence" value="ECO:0007669"/>
    <property type="project" value="InterPro"/>
</dbReference>
<name>A0A6A6QTL2_9PEZI</name>
<dbReference type="CDD" id="cd01823">
    <property type="entry name" value="SEST_like"/>
    <property type="match status" value="1"/>
</dbReference>
<dbReference type="Gene3D" id="3.40.50.1110">
    <property type="entry name" value="SGNH hydrolase"/>
    <property type="match status" value="1"/>
</dbReference>
<dbReference type="Pfam" id="PF13472">
    <property type="entry name" value="Lipase_GDSL_2"/>
    <property type="match status" value="1"/>
</dbReference>
<dbReference type="OrthoDB" id="21678at2759"/>
<dbReference type="PANTHER" id="PTHR37981:SF1">
    <property type="entry name" value="SGNH HYDROLASE-TYPE ESTERASE DOMAIN-CONTAINING PROTEIN"/>
    <property type="match status" value="1"/>
</dbReference>
<evidence type="ECO:0000313" key="2">
    <source>
        <dbReference type="EMBL" id="KAF2495751.1"/>
    </source>
</evidence>
<protein>
    <submittedName>
        <fullName evidence="2">SGNH hydrolase</fullName>
    </submittedName>
</protein>
<proteinExistence type="predicted"/>
<dbReference type="Proteomes" id="UP000799750">
    <property type="component" value="Unassembled WGS sequence"/>
</dbReference>
<dbReference type="PANTHER" id="PTHR37981">
    <property type="entry name" value="LIPASE 2"/>
    <property type="match status" value="1"/>
</dbReference>
<sequence length="351" mass="39418">WVRAWATLGDSYAAGIGAGNRVDRSCSRYDKSYPYFISNDERLGTNQYGRSWQNVACSGATAVDVTKKQIPAITGQQNFITLSAGGNDVGLVSILNDCIFQWKLVSADRCAKTIQETQDKINNDLPDILDQLLHDAKEKLDSVNARIFYTGYAQFFNADSTQCDSVTFKFWSGASGTYLTRELRRTLNDLVVQTNNQIKAATERAGDQVVFVDIDTYFQLYGGRFCDDGALEPAPIRYALLFYERNTRDPTYDFKRRQVDDSADIVANDTFEGEVANWIEDTLEEHPDWKSNLLNGEFEEFNSTNPPPEAQSLAVELLSVSNVASWWVPDTTKRVFHPRPNGHAVIANLVL</sequence>
<gene>
    <name evidence="2" type="ORF">BU16DRAFT_433020</name>
</gene>
<keyword evidence="3" id="KW-1185">Reference proteome</keyword>
<evidence type="ECO:0000259" key="1">
    <source>
        <dbReference type="Pfam" id="PF13472"/>
    </source>
</evidence>
<accession>A0A6A6QTL2</accession>
<evidence type="ECO:0000313" key="3">
    <source>
        <dbReference type="Proteomes" id="UP000799750"/>
    </source>
</evidence>
<reference evidence="2" key="1">
    <citation type="journal article" date="2020" name="Stud. Mycol.">
        <title>101 Dothideomycetes genomes: a test case for predicting lifestyles and emergence of pathogens.</title>
        <authorList>
            <person name="Haridas S."/>
            <person name="Albert R."/>
            <person name="Binder M."/>
            <person name="Bloem J."/>
            <person name="Labutti K."/>
            <person name="Salamov A."/>
            <person name="Andreopoulos B."/>
            <person name="Baker S."/>
            <person name="Barry K."/>
            <person name="Bills G."/>
            <person name="Bluhm B."/>
            <person name="Cannon C."/>
            <person name="Castanera R."/>
            <person name="Culley D."/>
            <person name="Daum C."/>
            <person name="Ezra D."/>
            <person name="Gonzalez J."/>
            <person name="Henrissat B."/>
            <person name="Kuo A."/>
            <person name="Liang C."/>
            <person name="Lipzen A."/>
            <person name="Lutzoni F."/>
            <person name="Magnuson J."/>
            <person name="Mondo S."/>
            <person name="Nolan M."/>
            <person name="Ohm R."/>
            <person name="Pangilinan J."/>
            <person name="Park H.-J."/>
            <person name="Ramirez L."/>
            <person name="Alfaro M."/>
            <person name="Sun H."/>
            <person name="Tritt A."/>
            <person name="Yoshinaga Y."/>
            <person name="Zwiers L.-H."/>
            <person name="Turgeon B."/>
            <person name="Goodwin S."/>
            <person name="Spatafora J."/>
            <person name="Crous P."/>
            <person name="Grigoriev I."/>
        </authorList>
    </citation>
    <scope>NUCLEOTIDE SEQUENCE</scope>
    <source>
        <strain evidence="2">CBS 269.34</strain>
    </source>
</reference>
<dbReference type="InterPro" id="IPR013830">
    <property type="entry name" value="SGNH_hydro"/>
</dbReference>
<feature type="non-terminal residue" evidence="2">
    <location>
        <position position="351"/>
    </location>
</feature>
<keyword evidence="2" id="KW-0378">Hydrolase</keyword>
<organism evidence="2 3">
    <name type="scientific">Lophium mytilinum</name>
    <dbReference type="NCBI Taxonomy" id="390894"/>
    <lineage>
        <taxon>Eukaryota</taxon>
        <taxon>Fungi</taxon>
        <taxon>Dikarya</taxon>
        <taxon>Ascomycota</taxon>
        <taxon>Pezizomycotina</taxon>
        <taxon>Dothideomycetes</taxon>
        <taxon>Pleosporomycetidae</taxon>
        <taxon>Mytilinidiales</taxon>
        <taxon>Mytilinidiaceae</taxon>
        <taxon>Lophium</taxon>
    </lineage>
</organism>
<dbReference type="GO" id="GO:0006629">
    <property type="term" value="P:lipid metabolic process"/>
    <property type="evidence" value="ECO:0007669"/>
    <property type="project" value="TreeGrafter"/>
</dbReference>
<dbReference type="SUPFAM" id="SSF52266">
    <property type="entry name" value="SGNH hydrolase"/>
    <property type="match status" value="1"/>
</dbReference>
<dbReference type="InterPro" id="IPR036514">
    <property type="entry name" value="SGNH_hydro_sf"/>
</dbReference>
<dbReference type="EMBL" id="MU004188">
    <property type="protein sequence ID" value="KAF2495751.1"/>
    <property type="molecule type" value="Genomic_DNA"/>
</dbReference>